<reference evidence="2" key="1">
    <citation type="journal article" date="2019" name="Int. J. Syst. Evol. Microbiol.">
        <title>The Global Catalogue of Microorganisms (GCM) 10K type strain sequencing project: providing services to taxonomists for standard genome sequencing and annotation.</title>
        <authorList>
            <consortium name="The Broad Institute Genomics Platform"/>
            <consortium name="The Broad Institute Genome Sequencing Center for Infectious Disease"/>
            <person name="Wu L."/>
            <person name="Ma J."/>
        </authorList>
    </citation>
    <scope>NUCLEOTIDE SEQUENCE [LARGE SCALE GENOMIC DNA]</scope>
    <source>
        <strain evidence="2">NBRC 108755</strain>
    </source>
</reference>
<comment type="caution">
    <text evidence="1">The sequence shown here is derived from an EMBL/GenBank/DDBJ whole genome shotgun (WGS) entry which is preliminary data.</text>
</comment>
<dbReference type="SUPFAM" id="SSF52096">
    <property type="entry name" value="ClpP/crotonase"/>
    <property type="match status" value="1"/>
</dbReference>
<accession>A0ABQ6JU69</accession>
<name>A0ABQ6JU69_9MICO</name>
<protein>
    <submittedName>
        <fullName evidence="1">Enoyl-CoA hydratase</fullName>
    </submittedName>
</protein>
<proteinExistence type="predicted"/>
<evidence type="ECO:0000313" key="1">
    <source>
        <dbReference type="EMBL" id="GMA90948.1"/>
    </source>
</evidence>
<keyword evidence="2" id="KW-1185">Reference proteome</keyword>
<dbReference type="Proteomes" id="UP001157069">
    <property type="component" value="Unassembled WGS sequence"/>
</dbReference>
<dbReference type="Gene3D" id="3.90.226.10">
    <property type="entry name" value="2-enoyl-CoA Hydratase, Chain A, domain 1"/>
    <property type="match status" value="1"/>
</dbReference>
<dbReference type="PANTHER" id="PTHR11941">
    <property type="entry name" value="ENOYL-COA HYDRATASE-RELATED"/>
    <property type="match status" value="1"/>
</dbReference>
<evidence type="ECO:0000313" key="2">
    <source>
        <dbReference type="Proteomes" id="UP001157069"/>
    </source>
</evidence>
<sequence>MTEPILFTVDRGLARITLNRPERLNAFDDATAHAWADITAEAVVRDDVAAVLIDANGPAFCAGGDVRAMVELGSGEGLTELAGVINRGILALVESELPVAVAAHGTTAGGGLGILLSGDYAVVGESSKLGSLYANMGLTPDLSVSAQLARAVGERRALQLVLTPRMLSGAEAVEWGLAAEVVADAEVGTRAEAVARAWIDGAASAYGRAKRLVRDAAHTSLREQLDAEARSIGAAYETPEARRLTAAFAGSAG</sequence>
<dbReference type="InterPro" id="IPR001753">
    <property type="entry name" value="Enoyl-CoA_hydra/iso"/>
</dbReference>
<dbReference type="PANTHER" id="PTHR11941:SF54">
    <property type="entry name" value="ENOYL-COA HYDRATASE, MITOCHONDRIAL"/>
    <property type="match status" value="1"/>
</dbReference>
<gene>
    <name evidence="1" type="ORF">GCM10025869_14770</name>
</gene>
<dbReference type="CDD" id="cd06558">
    <property type="entry name" value="crotonase-like"/>
    <property type="match status" value="1"/>
</dbReference>
<dbReference type="InterPro" id="IPR029045">
    <property type="entry name" value="ClpP/crotonase-like_dom_sf"/>
</dbReference>
<dbReference type="EMBL" id="BSVA01000001">
    <property type="protein sequence ID" value="GMA90948.1"/>
    <property type="molecule type" value="Genomic_DNA"/>
</dbReference>
<organism evidence="1 2">
    <name type="scientific">Homoserinibacter gongjuensis</name>
    <dbReference type="NCBI Taxonomy" id="1162968"/>
    <lineage>
        <taxon>Bacteria</taxon>
        <taxon>Bacillati</taxon>
        <taxon>Actinomycetota</taxon>
        <taxon>Actinomycetes</taxon>
        <taxon>Micrococcales</taxon>
        <taxon>Microbacteriaceae</taxon>
        <taxon>Homoserinibacter</taxon>
    </lineage>
</organism>
<dbReference type="RefSeq" id="WP_284299007.1">
    <property type="nucleotide sequence ID" value="NZ_BSVA01000001.1"/>
</dbReference>
<dbReference type="Pfam" id="PF00378">
    <property type="entry name" value="ECH_1"/>
    <property type="match status" value="1"/>
</dbReference>